<gene>
    <name evidence="3" type="ORF">EV668_3151</name>
</gene>
<evidence type="ECO:0000259" key="2">
    <source>
        <dbReference type="SMART" id="SM00507"/>
    </source>
</evidence>
<organism evidence="3 4">
    <name type="scientific">Enterovirga rhinocerotis</name>
    <dbReference type="NCBI Taxonomy" id="1339210"/>
    <lineage>
        <taxon>Bacteria</taxon>
        <taxon>Pseudomonadati</taxon>
        <taxon>Pseudomonadota</taxon>
        <taxon>Alphaproteobacteria</taxon>
        <taxon>Hyphomicrobiales</taxon>
        <taxon>Methylobacteriaceae</taxon>
        <taxon>Enterovirga</taxon>
    </lineage>
</organism>
<keyword evidence="4" id="KW-1185">Reference proteome</keyword>
<comment type="caution">
    <text evidence="3">The sequence shown here is derived from an EMBL/GenBank/DDBJ whole genome shotgun (WGS) entry which is preliminary data.</text>
</comment>
<protein>
    <recommendedName>
        <fullName evidence="2">HNH nuclease domain-containing protein</fullName>
    </recommendedName>
</protein>
<dbReference type="AlphaFoldDB" id="A0A4R7BZU9"/>
<dbReference type="Gene3D" id="1.10.30.50">
    <property type="match status" value="1"/>
</dbReference>
<dbReference type="SMART" id="SM00507">
    <property type="entry name" value="HNHc"/>
    <property type="match status" value="1"/>
</dbReference>
<dbReference type="RefSeq" id="WP_245513212.1">
    <property type="nucleotide sequence ID" value="NZ_SNZR01000013.1"/>
</dbReference>
<accession>A0A4R7BZU9</accession>
<sequence>MARLRPSGSRLTASAPRLTPSTPRLAASPKVADAIYRTPEHRRWSAAVIRRARGKCQWPEGCDKAAPRDRMVADHIVEVKDGGNPFDPANGQCLCVQHNTLKGARARLARQRS</sequence>
<feature type="region of interest" description="Disordered" evidence="1">
    <location>
        <begin position="1"/>
        <end position="27"/>
    </location>
</feature>
<dbReference type="Proteomes" id="UP000295122">
    <property type="component" value="Unassembled WGS sequence"/>
</dbReference>
<dbReference type="CDD" id="cd00085">
    <property type="entry name" value="HNHc"/>
    <property type="match status" value="1"/>
</dbReference>
<proteinExistence type="predicted"/>
<name>A0A4R7BZU9_9HYPH</name>
<evidence type="ECO:0000313" key="4">
    <source>
        <dbReference type="Proteomes" id="UP000295122"/>
    </source>
</evidence>
<feature type="domain" description="HNH nuclease" evidence="2">
    <location>
        <begin position="43"/>
        <end position="100"/>
    </location>
</feature>
<dbReference type="InterPro" id="IPR003615">
    <property type="entry name" value="HNH_nuc"/>
</dbReference>
<evidence type="ECO:0000256" key="1">
    <source>
        <dbReference type="SAM" id="MobiDB-lite"/>
    </source>
</evidence>
<evidence type="ECO:0000313" key="3">
    <source>
        <dbReference type="EMBL" id="TDR90305.1"/>
    </source>
</evidence>
<dbReference type="EMBL" id="SNZR01000013">
    <property type="protein sequence ID" value="TDR90305.1"/>
    <property type="molecule type" value="Genomic_DNA"/>
</dbReference>
<reference evidence="3 4" key="1">
    <citation type="submission" date="2019-03" db="EMBL/GenBank/DDBJ databases">
        <title>Genomic Encyclopedia of Type Strains, Phase IV (KMG-IV): sequencing the most valuable type-strain genomes for metagenomic binning, comparative biology and taxonomic classification.</title>
        <authorList>
            <person name="Goeker M."/>
        </authorList>
    </citation>
    <scope>NUCLEOTIDE SEQUENCE [LARGE SCALE GENOMIC DNA]</scope>
    <source>
        <strain evidence="3 4">DSM 25903</strain>
    </source>
</reference>